<gene>
    <name evidence="2" type="ORF">POLS_LOCUS269</name>
</gene>
<reference evidence="2" key="1">
    <citation type="submission" date="2021-07" db="EMBL/GenBank/DDBJ databases">
        <authorList>
            <person name="Branca A.L. A."/>
        </authorList>
    </citation>
    <scope>NUCLEOTIDE SEQUENCE</scope>
</reference>
<evidence type="ECO:0000313" key="2">
    <source>
        <dbReference type="EMBL" id="CAG7943698.1"/>
    </source>
</evidence>
<proteinExistence type="predicted"/>
<name>A0A9W4H9Z8_PENOL</name>
<comment type="caution">
    <text evidence="2">The sequence shown here is derived from an EMBL/GenBank/DDBJ whole genome shotgun (WGS) entry which is preliminary data.</text>
</comment>
<feature type="compositionally biased region" description="Polar residues" evidence="1">
    <location>
        <begin position="56"/>
        <end position="70"/>
    </location>
</feature>
<dbReference type="EMBL" id="CAJVOS010000006">
    <property type="protein sequence ID" value="CAG7943698.1"/>
    <property type="molecule type" value="Genomic_DNA"/>
</dbReference>
<feature type="compositionally biased region" description="Low complexity" evidence="1">
    <location>
        <begin position="36"/>
        <end position="50"/>
    </location>
</feature>
<keyword evidence="3" id="KW-1185">Reference proteome</keyword>
<sequence length="540" mass="61615">MSSNNEPGTRLAPPQPASPDPRSKRRPGRIFKNPNRSSSSRSARTSRSRSGPYDRPSNSPVPTRSHTPNPKTRMLSMFEALPAEIIEQIFLHSLNLNLPRASPFLNRALSREHMYRSLSLLAFWDDGSNSSACATINRIMVGPLKYVPLSYEDRQRLQKEVFRCKWFTMERVRAQVPTLQILTIHREWINAGVVVDEEQQDDFKRFLARETDKPRRFYGVGPLLDRLAHQIEPPDFYDIMDGPEAKSDKNSYELVIEPMVSVRIEVFNMGEVTLPALSLVEFPEHLLRGRRNGFLPEDVEFLEMLRMASANSHAGTQNMTKTTVNRAALNEGIQNAIRTQNYDAMVCLLKIDEHFMRWSLEEDGRSSANYTIPSDHFLAVIRTGRDNPRLNLAFFEALLRASAESVPTKSSEVTEWIVDNVELAKREPNAENLMNAKFARWLSDWQMGLPKLLQRPQAGRSCQQAGDFYSGGMFPGSFNSGNTSSQLFVKGRLSVEGKQGYHFYKEVLHPHRKPYGNWLEESSFRTEDSWVKDPSPTHPA</sequence>
<feature type="region of interest" description="Disordered" evidence="1">
    <location>
        <begin position="1"/>
        <end position="71"/>
    </location>
</feature>
<dbReference type="OrthoDB" id="4167490at2759"/>
<evidence type="ECO:0000313" key="3">
    <source>
        <dbReference type="Proteomes" id="UP001153618"/>
    </source>
</evidence>
<dbReference type="AlphaFoldDB" id="A0A9W4H9Z8"/>
<accession>A0A9W4H9Z8</accession>
<protein>
    <submittedName>
        <fullName evidence="2">Uncharacterized protein</fullName>
    </submittedName>
</protein>
<evidence type="ECO:0000256" key="1">
    <source>
        <dbReference type="SAM" id="MobiDB-lite"/>
    </source>
</evidence>
<dbReference type="Proteomes" id="UP001153618">
    <property type="component" value="Unassembled WGS sequence"/>
</dbReference>
<organism evidence="2 3">
    <name type="scientific">Penicillium olsonii</name>
    <dbReference type="NCBI Taxonomy" id="99116"/>
    <lineage>
        <taxon>Eukaryota</taxon>
        <taxon>Fungi</taxon>
        <taxon>Dikarya</taxon>
        <taxon>Ascomycota</taxon>
        <taxon>Pezizomycotina</taxon>
        <taxon>Eurotiomycetes</taxon>
        <taxon>Eurotiomycetidae</taxon>
        <taxon>Eurotiales</taxon>
        <taxon>Aspergillaceae</taxon>
        <taxon>Penicillium</taxon>
    </lineage>
</organism>